<name>A0AAJ2BBP9_9HYPH</name>
<dbReference type="RefSeq" id="WP_309771764.1">
    <property type="nucleotide sequence ID" value="NZ_JAVIZC010000003.1"/>
</dbReference>
<dbReference type="AlphaFoldDB" id="A0AAJ2BBP9"/>
<evidence type="ECO:0000313" key="5">
    <source>
        <dbReference type="EMBL" id="MDR6103351.1"/>
    </source>
</evidence>
<evidence type="ECO:0000256" key="2">
    <source>
        <dbReference type="ARBA" id="ARBA00022630"/>
    </source>
</evidence>
<dbReference type="PANTHER" id="PTHR43004">
    <property type="entry name" value="TRK SYSTEM POTASSIUM UPTAKE PROTEIN"/>
    <property type="match status" value="1"/>
</dbReference>
<evidence type="ECO:0000256" key="3">
    <source>
        <dbReference type="ARBA" id="ARBA00022827"/>
    </source>
</evidence>
<proteinExistence type="predicted"/>
<evidence type="ECO:0000313" key="6">
    <source>
        <dbReference type="Proteomes" id="UP001255601"/>
    </source>
</evidence>
<dbReference type="PROSITE" id="PS51257">
    <property type="entry name" value="PROKAR_LIPOPROTEIN"/>
    <property type="match status" value="1"/>
</dbReference>
<sequence length="396" mass="44094">MAQSARVLIVGGGASGLACALSCAHLGVDVRIVEKRVSRTSVQKATGVAQGVWHQLADFGITEKVISDAIPMRRFIFHDNARLVADLRVPNVNDEPPAHLYPQAMLEQAMEEALASYGVKVEYGRVFTGVVDNDHGIEATISVGHETEVIKADWLVAADGGRSAVRSFLNVPFVGCDYPEEWSVAEIETETWPQDAQAQLFLQADGVGLFLSQPRRGVVQGIFNAKGVASRLAHMFQDAKVLYEREFRVSLRRVPSPRMGRVWLIGDAAHVQSPVGGQGLNLAIWDGITLGRALAQNQTEVEETLRNRARSVLRFTHFDYLMLSTKWRSVRYLRNSYWKFAGRFPRQCSLVFHTHFRGVVTGQDVSYWREAEDACWPIADTGDRGNHREPLTHRGS</sequence>
<protein>
    <submittedName>
        <fullName evidence="5">2-polyprenyl-6-methoxyphenol hydroxylase-like FAD-dependent oxidoreductase</fullName>
    </submittedName>
</protein>
<accession>A0AAJ2BBP9</accession>
<comment type="caution">
    <text evidence="5">The sequence shown here is derived from an EMBL/GenBank/DDBJ whole genome shotgun (WGS) entry which is preliminary data.</text>
</comment>
<evidence type="ECO:0000256" key="1">
    <source>
        <dbReference type="ARBA" id="ARBA00001974"/>
    </source>
</evidence>
<dbReference type="InterPro" id="IPR036188">
    <property type="entry name" value="FAD/NAD-bd_sf"/>
</dbReference>
<dbReference type="GO" id="GO:0016709">
    <property type="term" value="F:oxidoreductase activity, acting on paired donors, with incorporation or reduction of molecular oxygen, NAD(P)H as one donor, and incorporation of one atom of oxygen"/>
    <property type="evidence" value="ECO:0007669"/>
    <property type="project" value="UniProtKB-ARBA"/>
</dbReference>
<evidence type="ECO:0000259" key="4">
    <source>
        <dbReference type="Pfam" id="PF01494"/>
    </source>
</evidence>
<dbReference type="Gene3D" id="3.30.70.2450">
    <property type="match status" value="1"/>
</dbReference>
<comment type="cofactor">
    <cofactor evidence="1">
        <name>FAD</name>
        <dbReference type="ChEBI" id="CHEBI:57692"/>
    </cofactor>
</comment>
<dbReference type="InterPro" id="IPR050641">
    <property type="entry name" value="RIFMO-like"/>
</dbReference>
<gene>
    <name evidence="5" type="ORF">QE369_003548</name>
</gene>
<dbReference type="Proteomes" id="UP001255601">
    <property type="component" value="Unassembled WGS sequence"/>
</dbReference>
<dbReference type="EMBL" id="JAVIZC010000003">
    <property type="protein sequence ID" value="MDR6103351.1"/>
    <property type="molecule type" value="Genomic_DNA"/>
</dbReference>
<dbReference type="PANTHER" id="PTHR43004:SF19">
    <property type="entry name" value="BINDING MONOOXYGENASE, PUTATIVE (JCVI)-RELATED"/>
    <property type="match status" value="1"/>
</dbReference>
<reference evidence="5" key="1">
    <citation type="submission" date="2023-08" db="EMBL/GenBank/DDBJ databases">
        <title>Functional and genomic diversity of the sorghum phyllosphere microbiome.</title>
        <authorList>
            <person name="Shade A."/>
        </authorList>
    </citation>
    <scope>NUCLEOTIDE SEQUENCE</scope>
    <source>
        <strain evidence="5">SORGH_AS_0974</strain>
    </source>
</reference>
<dbReference type="GO" id="GO:0071949">
    <property type="term" value="F:FAD binding"/>
    <property type="evidence" value="ECO:0007669"/>
    <property type="project" value="InterPro"/>
</dbReference>
<dbReference type="Gene3D" id="3.50.50.60">
    <property type="entry name" value="FAD/NAD(P)-binding domain"/>
    <property type="match status" value="1"/>
</dbReference>
<keyword evidence="2" id="KW-0285">Flavoprotein</keyword>
<feature type="domain" description="FAD-binding" evidence="4">
    <location>
        <begin position="6"/>
        <end position="299"/>
    </location>
</feature>
<keyword evidence="3" id="KW-0274">FAD</keyword>
<organism evidence="5 6">
    <name type="scientific">Agrobacterium larrymoorei</name>
    <dbReference type="NCBI Taxonomy" id="160699"/>
    <lineage>
        <taxon>Bacteria</taxon>
        <taxon>Pseudomonadati</taxon>
        <taxon>Pseudomonadota</taxon>
        <taxon>Alphaproteobacteria</taxon>
        <taxon>Hyphomicrobiales</taxon>
        <taxon>Rhizobiaceae</taxon>
        <taxon>Rhizobium/Agrobacterium group</taxon>
        <taxon>Agrobacterium</taxon>
    </lineage>
</organism>
<dbReference type="Pfam" id="PF01494">
    <property type="entry name" value="FAD_binding_3"/>
    <property type="match status" value="1"/>
</dbReference>
<dbReference type="PRINTS" id="PR00420">
    <property type="entry name" value="RNGMNOXGNASE"/>
</dbReference>
<dbReference type="SUPFAM" id="SSF51905">
    <property type="entry name" value="FAD/NAD(P)-binding domain"/>
    <property type="match status" value="1"/>
</dbReference>
<dbReference type="InterPro" id="IPR002938">
    <property type="entry name" value="FAD-bd"/>
</dbReference>